<feature type="transmembrane region" description="Helical" evidence="9">
    <location>
        <begin position="320"/>
        <end position="338"/>
    </location>
</feature>
<feature type="repeat" description="TPR" evidence="7">
    <location>
        <begin position="396"/>
        <end position="429"/>
    </location>
</feature>
<evidence type="ECO:0000256" key="5">
    <source>
        <dbReference type="ARBA" id="ARBA00022989"/>
    </source>
</evidence>
<evidence type="ECO:0000256" key="8">
    <source>
        <dbReference type="SAM" id="Coils"/>
    </source>
</evidence>
<dbReference type="InterPro" id="IPR019734">
    <property type="entry name" value="TPR_rpt"/>
</dbReference>
<dbReference type="Gene3D" id="1.20.1540.10">
    <property type="entry name" value="Rhomboid-like"/>
    <property type="match status" value="1"/>
</dbReference>
<dbReference type="SMART" id="SM00028">
    <property type="entry name" value="TPR"/>
    <property type="match status" value="3"/>
</dbReference>
<evidence type="ECO:0000256" key="7">
    <source>
        <dbReference type="PROSITE-ProRule" id="PRU00339"/>
    </source>
</evidence>
<dbReference type="SUPFAM" id="SSF144091">
    <property type="entry name" value="Rhomboid-like"/>
    <property type="match status" value="1"/>
</dbReference>
<keyword evidence="11" id="KW-0645">Protease</keyword>
<protein>
    <submittedName>
        <fullName evidence="11">Rhomboid family intramembrane serine protease</fullName>
    </submittedName>
</protein>
<dbReference type="PANTHER" id="PTHR43731:SF14">
    <property type="entry name" value="PRESENILIN-ASSOCIATED RHOMBOID-LIKE PROTEIN, MITOCHONDRIAL"/>
    <property type="match status" value="1"/>
</dbReference>
<keyword evidence="7" id="KW-0802">TPR repeat</keyword>
<feature type="transmembrane region" description="Helical" evidence="9">
    <location>
        <begin position="233"/>
        <end position="253"/>
    </location>
</feature>
<feature type="transmembrane region" description="Helical" evidence="9">
    <location>
        <begin position="265"/>
        <end position="283"/>
    </location>
</feature>
<keyword evidence="5 9" id="KW-1133">Transmembrane helix</keyword>
<keyword evidence="3 9" id="KW-0812">Transmembrane</keyword>
<sequence length="509" mass="58103">MNILKQDYLFWKIVHHYVFTLKWRVLDQRTNEIWLENEGSKPREVIRVIRTDIDWANSLRNNVIQSVKAFERIRQHLSVRELVGKNLFISVYPPVDSWEDIVKPFFINEKQKTKVVTSLLTKEGEGHLDKDDSVLLALDTLQSNEDVEQLEQQIQKLKQEVQTGIRARLENEKNLFLFGKPIATYLLLATVAILFFFLERSGGSTSILTLIEFGAKYNPLIIEGEWWRFFTSMFLHIGFVHLAMNSLALIYLGGAVERMYGTRRFLIIYLIAGLIGSIASFAFNTKVSAGASGAIFGCFGALLYFGTIHPKLFFRTMGKNLFFVLALNLIFGFSVQVVDNGAHIGGLVGGFLASAMLHLPKHTRSYKQFLAAIATAATMAILLFYGWNNDQKTVDPLTELSLGQEYLMAENVDEAYPFLQRAVEIDPTMPEATFLLAYAEAMRGNYQEAHQLLETTITERPDFHEAHYNLALVYLEFNQIEKAREAVSRAMELDSNQQYLDLYNELSNE</sequence>
<reference evidence="11" key="1">
    <citation type="submission" date="2021-03" db="EMBL/GenBank/DDBJ databases">
        <title>Bacillus suaedae sp. nov., isolated from Suaeda aralocaspica.</title>
        <authorList>
            <person name="Lei R.F.R."/>
        </authorList>
    </citation>
    <scope>NUCLEOTIDE SEQUENCE</scope>
    <source>
        <strain evidence="11">YZJH907-2</strain>
    </source>
</reference>
<comment type="similarity">
    <text evidence="2">Belongs to the peptidase S54 family.</text>
</comment>
<feature type="transmembrane region" description="Helical" evidence="9">
    <location>
        <begin position="289"/>
        <end position="308"/>
    </location>
</feature>
<dbReference type="SUPFAM" id="SSF48452">
    <property type="entry name" value="TPR-like"/>
    <property type="match status" value="1"/>
</dbReference>
<proteinExistence type="inferred from homology"/>
<gene>
    <name evidence="11" type="ORF">J7W16_08835</name>
</gene>
<dbReference type="Pfam" id="PF14559">
    <property type="entry name" value="TPR_19"/>
    <property type="match status" value="1"/>
</dbReference>
<feature type="repeat" description="TPR" evidence="7">
    <location>
        <begin position="464"/>
        <end position="497"/>
    </location>
</feature>
<dbReference type="GO" id="GO:0016020">
    <property type="term" value="C:membrane"/>
    <property type="evidence" value="ECO:0007669"/>
    <property type="project" value="UniProtKB-SubCell"/>
</dbReference>
<keyword evidence="4" id="KW-0378">Hydrolase</keyword>
<comment type="subcellular location">
    <subcellularLocation>
        <location evidence="1">Membrane</location>
        <topology evidence="1">Multi-pass membrane protein</topology>
    </subcellularLocation>
</comment>
<keyword evidence="6 9" id="KW-0472">Membrane</keyword>
<dbReference type="InterPro" id="IPR022764">
    <property type="entry name" value="Peptidase_S54_rhomboid_dom"/>
</dbReference>
<name>A0A940WS03_9BACI</name>
<evidence type="ECO:0000256" key="3">
    <source>
        <dbReference type="ARBA" id="ARBA00022692"/>
    </source>
</evidence>
<evidence type="ECO:0000313" key="12">
    <source>
        <dbReference type="Proteomes" id="UP000678228"/>
    </source>
</evidence>
<dbReference type="EMBL" id="JAGKSQ010000003">
    <property type="protein sequence ID" value="MBP3951241.1"/>
    <property type="molecule type" value="Genomic_DNA"/>
</dbReference>
<evidence type="ECO:0000256" key="1">
    <source>
        <dbReference type="ARBA" id="ARBA00004141"/>
    </source>
</evidence>
<dbReference type="Proteomes" id="UP000678228">
    <property type="component" value="Unassembled WGS sequence"/>
</dbReference>
<dbReference type="AlphaFoldDB" id="A0A940WS03"/>
<dbReference type="GO" id="GO:0004252">
    <property type="term" value="F:serine-type endopeptidase activity"/>
    <property type="evidence" value="ECO:0007669"/>
    <property type="project" value="InterPro"/>
</dbReference>
<evidence type="ECO:0000256" key="6">
    <source>
        <dbReference type="ARBA" id="ARBA00023136"/>
    </source>
</evidence>
<evidence type="ECO:0000256" key="4">
    <source>
        <dbReference type="ARBA" id="ARBA00022801"/>
    </source>
</evidence>
<dbReference type="Gene3D" id="1.25.40.10">
    <property type="entry name" value="Tetratricopeptide repeat domain"/>
    <property type="match status" value="1"/>
</dbReference>
<dbReference type="PANTHER" id="PTHR43731">
    <property type="entry name" value="RHOMBOID PROTEASE"/>
    <property type="match status" value="1"/>
</dbReference>
<feature type="transmembrane region" description="Helical" evidence="9">
    <location>
        <begin position="369"/>
        <end position="387"/>
    </location>
</feature>
<evidence type="ECO:0000256" key="9">
    <source>
        <dbReference type="SAM" id="Phobius"/>
    </source>
</evidence>
<dbReference type="GO" id="GO:0006508">
    <property type="term" value="P:proteolysis"/>
    <property type="evidence" value="ECO:0007669"/>
    <property type="project" value="UniProtKB-KW"/>
</dbReference>
<keyword evidence="12" id="KW-1185">Reference proteome</keyword>
<feature type="transmembrane region" description="Helical" evidence="9">
    <location>
        <begin position="175"/>
        <end position="198"/>
    </location>
</feature>
<evidence type="ECO:0000259" key="10">
    <source>
        <dbReference type="Pfam" id="PF01694"/>
    </source>
</evidence>
<feature type="domain" description="Peptidase S54 rhomboid" evidence="10">
    <location>
        <begin position="224"/>
        <end position="358"/>
    </location>
</feature>
<dbReference type="InterPro" id="IPR035952">
    <property type="entry name" value="Rhomboid-like_sf"/>
</dbReference>
<accession>A0A940WS03</accession>
<dbReference type="PROSITE" id="PS50005">
    <property type="entry name" value="TPR"/>
    <property type="match status" value="2"/>
</dbReference>
<evidence type="ECO:0000313" key="11">
    <source>
        <dbReference type="EMBL" id="MBP3951241.1"/>
    </source>
</evidence>
<keyword evidence="8" id="KW-0175">Coiled coil</keyword>
<comment type="caution">
    <text evidence="11">The sequence shown here is derived from an EMBL/GenBank/DDBJ whole genome shotgun (WGS) entry which is preliminary data.</text>
</comment>
<evidence type="ECO:0000256" key="2">
    <source>
        <dbReference type="ARBA" id="ARBA00009045"/>
    </source>
</evidence>
<dbReference type="RefSeq" id="WP_210596933.1">
    <property type="nucleotide sequence ID" value="NZ_JAGKSQ010000003.1"/>
</dbReference>
<dbReference type="Pfam" id="PF01694">
    <property type="entry name" value="Rhomboid"/>
    <property type="match status" value="1"/>
</dbReference>
<dbReference type="InterPro" id="IPR050925">
    <property type="entry name" value="Rhomboid_protease_S54"/>
</dbReference>
<feature type="coiled-coil region" evidence="8">
    <location>
        <begin position="140"/>
        <end position="167"/>
    </location>
</feature>
<dbReference type="InterPro" id="IPR011990">
    <property type="entry name" value="TPR-like_helical_dom_sf"/>
</dbReference>
<organism evidence="11 12">
    <name type="scientific">Halalkalibacter suaedae</name>
    <dbReference type="NCBI Taxonomy" id="2822140"/>
    <lineage>
        <taxon>Bacteria</taxon>
        <taxon>Bacillati</taxon>
        <taxon>Bacillota</taxon>
        <taxon>Bacilli</taxon>
        <taxon>Bacillales</taxon>
        <taxon>Bacillaceae</taxon>
        <taxon>Halalkalibacter</taxon>
    </lineage>
</organism>